<evidence type="ECO:0000256" key="1">
    <source>
        <dbReference type="SAM" id="SignalP"/>
    </source>
</evidence>
<gene>
    <name evidence="2" type="ORF">M513_13496</name>
</gene>
<dbReference type="Proteomes" id="UP000030764">
    <property type="component" value="Unassembled WGS sequence"/>
</dbReference>
<dbReference type="AlphaFoldDB" id="A0A085LKX8"/>
<dbReference type="EMBL" id="KL363450">
    <property type="protein sequence ID" value="KFD45624.1"/>
    <property type="molecule type" value="Genomic_DNA"/>
</dbReference>
<feature type="chain" id="PRO_5001794733" evidence="1">
    <location>
        <begin position="19"/>
        <end position="404"/>
    </location>
</feature>
<keyword evidence="3" id="KW-1185">Reference proteome</keyword>
<accession>A0A085LKX8</accession>
<reference evidence="2 3" key="1">
    <citation type="journal article" date="2014" name="Nat. Genet.">
        <title>Genome and transcriptome of the porcine whipworm Trichuris suis.</title>
        <authorList>
            <person name="Jex A.R."/>
            <person name="Nejsum P."/>
            <person name="Schwarz E.M."/>
            <person name="Hu L."/>
            <person name="Young N.D."/>
            <person name="Hall R.S."/>
            <person name="Korhonen P.K."/>
            <person name="Liao S."/>
            <person name="Thamsborg S."/>
            <person name="Xia J."/>
            <person name="Xu P."/>
            <person name="Wang S."/>
            <person name="Scheerlinck J.P."/>
            <person name="Hofmann A."/>
            <person name="Sternberg P.W."/>
            <person name="Wang J."/>
            <person name="Gasser R.B."/>
        </authorList>
    </citation>
    <scope>NUCLEOTIDE SEQUENCE [LARGE SCALE GENOMIC DNA]</scope>
    <source>
        <strain evidence="2">DCEP-RM93M</strain>
    </source>
</reference>
<feature type="signal peptide" evidence="1">
    <location>
        <begin position="1"/>
        <end position="18"/>
    </location>
</feature>
<dbReference type="Gene3D" id="3.90.79.10">
    <property type="entry name" value="Nucleoside Triphosphate Pyrophosphohydrolase"/>
    <property type="match status" value="1"/>
</dbReference>
<organism evidence="2 3">
    <name type="scientific">Trichuris suis</name>
    <name type="common">pig whipworm</name>
    <dbReference type="NCBI Taxonomy" id="68888"/>
    <lineage>
        <taxon>Eukaryota</taxon>
        <taxon>Metazoa</taxon>
        <taxon>Ecdysozoa</taxon>
        <taxon>Nematoda</taxon>
        <taxon>Enoplea</taxon>
        <taxon>Dorylaimia</taxon>
        <taxon>Trichinellida</taxon>
        <taxon>Trichuridae</taxon>
        <taxon>Trichuris</taxon>
    </lineage>
</organism>
<evidence type="ECO:0000313" key="2">
    <source>
        <dbReference type="EMBL" id="KFD45624.1"/>
    </source>
</evidence>
<evidence type="ECO:0000313" key="3">
    <source>
        <dbReference type="Proteomes" id="UP000030764"/>
    </source>
</evidence>
<name>A0A085LKX8_9BILA</name>
<keyword evidence="1" id="KW-0732">Signal</keyword>
<protein>
    <submittedName>
        <fullName evidence="2">Uncharacterized protein</fullName>
    </submittedName>
</protein>
<proteinExistence type="predicted"/>
<sequence length="404" mass="47055">MLLLCLLTLCMLVQSAIQESREWRDERKAFRQAALTFFARTLAPINVLQLRFLEYDRCIHKDNGAHGLGKFRLRVTCPNPDPSYCGLYSTRKDGYEVMVVECQYAKELMPYGKEIAALCYQNTTTGGRGSRGEAFAGEMCKKWSYPGTELPQLQLPGYLRSRDSDVLWYDPANLESFDAYYTKIREVRTTRWILNQYERTGFSGKGKLEEYGANAALYLLITRYSHGTTKVLMEYTDDRVTLPRFWVKKDKIDADLIKRKVSKLSLYCSQDDINVMVQTRQRFYTGYLKNKHNTDNAWLEGPIIHLHDQSHSGCFSPYPTHTDARSRKYRWDVLPYTTTPRDFARTFGINSNHGTTKVLMEYTDDRVSLPRFWVKKDKIDADLIKRKVSKLNLYCQHLSNFEIV</sequence>